<organism evidence="6 7">
    <name type="scientific">Cinnamomum micranthum f. kanehirae</name>
    <dbReference type="NCBI Taxonomy" id="337451"/>
    <lineage>
        <taxon>Eukaryota</taxon>
        <taxon>Viridiplantae</taxon>
        <taxon>Streptophyta</taxon>
        <taxon>Embryophyta</taxon>
        <taxon>Tracheophyta</taxon>
        <taxon>Spermatophyta</taxon>
        <taxon>Magnoliopsida</taxon>
        <taxon>Magnoliidae</taxon>
        <taxon>Laurales</taxon>
        <taxon>Lauraceae</taxon>
        <taxon>Cinnamomum</taxon>
    </lineage>
</organism>
<evidence type="ECO:0000259" key="5">
    <source>
        <dbReference type="SMART" id="SM00198"/>
    </source>
</evidence>
<dbReference type="InterPro" id="IPR014044">
    <property type="entry name" value="CAP_dom"/>
</dbReference>
<evidence type="ECO:0000256" key="3">
    <source>
        <dbReference type="ARBA" id="ARBA00023157"/>
    </source>
</evidence>
<evidence type="ECO:0000256" key="4">
    <source>
        <dbReference type="SAM" id="Phobius"/>
    </source>
</evidence>
<dbReference type="Proteomes" id="UP000283530">
    <property type="component" value="Unassembled WGS sequence"/>
</dbReference>
<proteinExistence type="inferred from homology"/>
<dbReference type="SUPFAM" id="SSF55797">
    <property type="entry name" value="PR-1-like"/>
    <property type="match status" value="1"/>
</dbReference>
<dbReference type="GO" id="GO:0098542">
    <property type="term" value="P:defense response to other organism"/>
    <property type="evidence" value="ECO:0007669"/>
    <property type="project" value="UniProtKB-ARBA"/>
</dbReference>
<evidence type="ECO:0000256" key="2">
    <source>
        <dbReference type="ARBA" id="ARBA00022729"/>
    </source>
</evidence>
<dbReference type="FunFam" id="3.40.33.10:FF:000006">
    <property type="entry name" value="Putative pathogenesis-related protein 1"/>
    <property type="match status" value="1"/>
</dbReference>
<dbReference type="EMBL" id="QPKB01000004">
    <property type="protein sequence ID" value="RWR82639.1"/>
    <property type="molecule type" value="Genomic_DNA"/>
</dbReference>
<dbReference type="CDD" id="cd05381">
    <property type="entry name" value="CAP_PR-1"/>
    <property type="match status" value="1"/>
</dbReference>
<keyword evidence="3" id="KW-1015">Disulfide bond</keyword>
<keyword evidence="4" id="KW-1133">Transmembrane helix</keyword>
<keyword evidence="4" id="KW-0812">Transmembrane</keyword>
<keyword evidence="4" id="KW-0472">Membrane</keyword>
<evidence type="ECO:0000313" key="7">
    <source>
        <dbReference type="Proteomes" id="UP000283530"/>
    </source>
</evidence>
<evidence type="ECO:0000313" key="6">
    <source>
        <dbReference type="EMBL" id="RWR82639.1"/>
    </source>
</evidence>
<dbReference type="PRINTS" id="PR00837">
    <property type="entry name" value="V5TPXLIKE"/>
</dbReference>
<feature type="transmembrane region" description="Helical" evidence="4">
    <location>
        <begin position="6"/>
        <end position="25"/>
    </location>
</feature>
<dbReference type="Gene3D" id="3.40.33.10">
    <property type="entry name" value="CAP"/>
    <property type="match status" value="1"/>
</dbReference>
<dbReference type="SMART" id="SM00198">
    <property type="entry name" value="SCP"/>
    <property type="match status" value="1"/>
</dbReference>
<dbReference type="InterPro" id="IPR001283">
    <property type="entry name" value="CRISP-related"/>
</dbReference>
<dbReference type="Pfam" id="PF00188">
    <property type="entry name" value="CAP"/>
    <property type="match status" value="1"/>
</dbReference>
<name>A0A3S4NWU2_9MAGN</name>
<feature type="domain" description="SCP" evidence="5">
    <location>
        <begin position="33"/>
        <end position="165"/>
    </location>
</feature>
<gene>
    <name evidence="6" type="ORF">CKAN_01136700</name>
</gene>
<comment type="similarity">
    <text evidence="1">Belongs to the CRISP family.</text>
</comment>
<dbReference type="STRING" id="337451.A0A3S4NWU2"/>
<dbReference type="OrthoDB" id="337038at2759"/>
<reference evidence="6 7" key="1">
    <citation type="journal article" date="2019" name="Nat. Plants">
        <title>Stout camphor tree genome fills gaps in understanding of flowering plant genome evolution.</title>
        <authorList>
            <person name="Chaw S.M."/>
            <person name="Liu Y.C."/>
            <person name="Wu Y.W."/>
            <person name="Wang H.Y."/>
            <person name="Lin C.I."/>
            <person name="Wu C.S."/>
            <person name="Ke H.M."/>
            <person name="Chang L.Y."/>
            <person name="Hsu C.Y."/>
            <person name="Yang H.T."/>
            <person name="Sudianto E."/>
            <person name="Hsu M.H."/>
            <person name="Wu K.P."/>
            <person name="Wang L.N."/>
            <person name="Leebens-Mack J.H."/>
            <person name="Tsai I.J."/>
        </authorList>
    </citation>
    <scope>NUCLEOTIDE SEQUENCE [LARGE SCALE GENOMIC DNA]</scope>
    <source>
        <strain evidence="7">cv. Chaw 1501</strain>
        <tissue evidence="6">Young leaves</tissue>
    </source>
</reference>
<comment type="caution">
    <text evidence="6">The sequence shown here is derived from an EMBL/GenBank/DDBJ whole genome shotgun (WGS) entry which is preliminary data.</text>
</comment>
<protein>
    <submittedName>
        <fullName evidence="6">Pathogenesis-related protein PR-1 type-like protein</fullName>
    </submittedName>
</protein>
<dbReference type="InterPro" id="IPR035940">
    <property type="entry name" value="CAP_sf"/>
</dbReference>
<keyword evidence="2" id="KW-0732">Signal</keyword>
<evidence type="ECO:0000256" key="1">
    <source>
        <dbReference type="ARBA" id="ARBA00009923"/>
    </source>
</evidence>
<dbReference type="AlphaFoldDB" id="A0A3S4NWU2"/>
<sequence length="169" mass="18797">MASSSLIFLSIFSMLILLLSSIIIVDARANKTEMINQFLDAHNSARKAVGVPPLKWEPLLANFAHAYSNQRRHDCALVHSTAMAYGENIFIGQGQRWSAKDAVAAWVAEKQFYDYSSNACSGPDCTHYTQIVWRTTEQVGCAKIICDNGSSYITCEYYPPGNYVGARPY</sequence>
<accession>A0A3S4NWU2</accession>
<keyword evidence="7" id="KW-1185">Reference proteome</keyword>
<dbReference type="PANTHER" id="PTHR10334">
    <property type="entry name" value="CYSTEINE-RICH SECRETORY PROTEIN-RELATED"/>
    <property type="match status" value="1"/>
</dbReference>